<dbReference type="Proteomes" id="UP001209570">
    <property type="component" value="Unassembled WGS sequence"/>
</dbReference>
<evidence type="ECO:0000313" key="2">
    <source>
        <dbReference type="Proteomes" id="UP001209570"/>
    </source>
</evidence>
<comment type="caution">
    <text evidence="1">The sequence shown here is derived from an EMBL/GenBank/DDBJ whole genome shotgun (WGS) entry which is preliminary data.</text>
</comment>
<organism evidence="1 2">
    <name type="scientific">Pythium insidiosum</name>
    <name type="common">Pythiosis disease agent</name>
    <dbReference type="NCBI Taxonomy" id="114742"/>
    <lineage>
        <taxon>Eukaryota</taxon>
        <taxon>Sar</taxon>
        <taxon>Stramenopiles</taxon>
        <taxon>Oomycota</taxon>
        <taxon>Peronosporomycetes</taxon>
        <taxon>Pythiales</taxon>
        <taxon>Pythiaceae</taxon>
        <taxon>Pythium</taxon>
    </lineage>
</organism>
<protein>
    <submittedName>
        <fullName evidence="1">Uncharacterized protein</fullName>
    </submittedName>
</protein>
<sequence>MTILDALEPVVMTARQLRDFRKICSREGRGRDDMNGLPYVLRGRETRRELEERFWAWVRATKKVDTFTLQADMRPQEA</sequence>
<accession>A0AAD5L720</accession>
<reference evidence="1" key="1">
    <citation type="submission" date="2021-12" db="EMBL/GenBank/DDBJ databases">
        <title>Prjna785345.</title>
        <authorList>
            <person name="Rujirawat T."/>
            <person name="Krajaejun T."/>
        </authorList>
    </citation>
    <scope>NUCLEOTIDE SEQUENCE</scope>
    <source>
        <strain evidence="1">Pi057C3</strain>
    </source>
</reference>
<name>A0AAD5L720_PYTIN</name>
<dbReference type="AlphaFoldDB" id="A0AAD5L720"/>
<dbReference type="EMBL" id="JAKCXM010004348">
    <property type="protein sequence ID" value="KAJ0389249.1"/>
    <property type="molecule type" value="Genomic_DNA"/>
</dbReference>
<gene>
    <name evidence="1" type="ORF">P43SY_011646</name>
</gene>
<proteinExistence type="predicted"/>
<keyword evidence="2" id="KW-1185">Reference proteome</keyword>
<evidence type="ECO:0000313" key="1">
    <source>
        <dbReference type="EMBL" id="KAJ0389249.1"/>
    </source>
</evidence>